<dbReference type="RefSeq" id="WP_184978071.1">
    <property type="nucleotide sequence ID" value="NZ_BAAALO010000006.1"/>
</dbReference>
<accession>A0A7X0I944</accession>
<proteinExistence type="predicted"/>
<protein>
    <submittedName>
        <fullName evidence="2">Uncharacterized protein</fullName>
    </submittedName>
</protein>
<comment type="caution">
    <text evidence="2">The sequence shown here is derived from an EMBL/GenBank/DDBJ whole genome shotgun (WGS) entry which is preliminary data.</text>
</comment>
<evidence type="ECO:0000313" key="2">
    <source>
        <dbReference type="EMBL" id="MBB6470753.1"/>
    </source>
</evidence>
<organism evidence="2 3">
    <name type="scientific">Sphaerisporangium rubeum</name>
    <dbReference type="NCBI Taxonomy" id="321317"/>
    <lineage>
        <taxon>Bacteria</taxon>
        <taxon>Bacillati</taxon>
        <taxon>Actinomycetota</taxon>
        <taxon>Actinomycetes</taxon>
        <taxon>Streptosporangiales</taxon>
        <taxon>Streptosporangiaceae</taxon>
        <taxon>Sphaerisporangium</taxon>
    </lineage>
</organism>
<name>A0A7X0I944_9ACTN</name>
<reference evidence="2 3" key="1">
    <citation type="submission" date="2020-08" db="EMBL/GenBank/DDBJ databases">
        <title>Sequencing the genomes of 1000 actinobacteria strains.</title>
        <authorList>
            <person name="Klenk H.-P."/>
        </authorList>
    </citation>
    <scope>NUCLEOTIDE SEQUENCE [LARGE SCALE GENOMIC DNA]</scope>
    <source>
        <strain evidence="2 3">DSM 44936</strain>
    </source>
</reference>
<gene>
    <name evidence="2" type="ORF">BJ992_000184</name>
</gene>
<dbReference type="Proteomes" id="UP000555564">
    <property type="component" value="Unassembled WGS sequence"/>
</dbReference>
<dbReference type="AlphaFoldDB" id="A0A7X0I944"/>
<keyword evidence="1" id="KW-0732">Signal</keyword>
<dbReference type="EMBL" id="JACHIU010000001">
    <property type="protein sequence ID" value="MBB6470753.1"/>
    <property type="molecule type" value="Genomic_DNA"/>
</dbReference>
<evidence type="ECO:0000313" key="3">
    <source>
        <dbReference type="Proteomes" id="UP000555564"/>
    </source>
</evidence>
<feature type="signal peptide" evidence="1">
    <location>
        <begin position="1"/>
        <end position="24"/>
    </location>
</feature>
<keyword evidence="3" id="KW-1185">Reference proteome</keyword>
<sequence>MRGVFTLTTLACAAALAVASSANAAGGGKRCHAMPAAPRGDGPGEINAANGKHNRGIVETNSPVIQRGTQHTSTETLGGVTNVQSAFCRNVRICHITLQVVVPAAKKHKVTTTQEIARQEDGEPDGAAATQDEGCCCAD</sequence>
<evidence type="ECO:0000256" key="1">
    <source>
        <dbReference type="SAM" id="SignalP"/>
    </source>
</evidence>
<feature type="chain" id="PRO_5030752573" evidence="1">
    <location>
        <begin position="25"/>
        <end position="139"/>
    </location>
</feature>